<protein>
    <submittedName>
        <fullName evidence="3">Uncharacterized protein</fullName>
    </submittedName>
</protein>
<dbReference type="Proteomes" id="UP000245609">
    <property type="component" value="Unassembled WGS sequence"/>
</dbReference>
<feature type="transmembrane region" description="Helical" evidence="1">
    <location>
        <begin position="218"/>
        <end position="238"/>
    </location>
</feature>
<comment type="caution">
    <text evidence="3">The sequence shown here is derived from an EMBL/GenBank/DDBJ whole genome shotgun (WGS) entry which is preliminary data.</text>
</comment>
<feature type="transmembrane region" description="Helical" evidence="1">
    <location>
        <begin position="141"/>
        <end position="165"/>
    </location>
</feature>
<dbReference type="GO" id="GO:0005789">
    <property type="term" value="C:endoplasmic reticulum membrane"/>
    <property type="evidence" value="ECO:0007669"/>
    <property type="project" value="TreeGrafter"/>
</dbReference>
<dbReference type="EMBL" id="MBFS01000130">
    <property type="protein sequence ID" value="PVV04387.1"/>
    <property type="molecule type" value="Genomic_DNA"/>
</dbReference>
<dbReference type="STRING" id="133381.A0A2T9ZIH5"/>
<reference evidence="3 4" key="1">
    <citation type="journal article" date="2018" name="MBio">
        <title>Comparative Genomics Reveals the Core Gene Toolbox for the Fungus-Insect Symbiosis.</title>
        <authorList>
            <person name="Wang Y."/>
            <person name="Stata M."/>
            <person name="Wang W."/>
            <person name="Stajich J.E."/>
            <person name="White M.M."/>
            <person name="Moncalvo J.M."/>
        </authorList>
    </citation>
    <scope>NUCLEOTIDE SEQUENCE [LARGE SCALE GENOMIC DNA]</scope>
    <source>
        <strain evidence="3 4">SC-DP-2</strain>
    </source>
</reference>
<dbReference type="InterPro" id="IPR022057">
    <property type="entry name" value="Chs7"/>
</dbReference>
<dbReference type="EMBL" id="MBFS01000130">
    <property type="protein sequence ID" value="PVV04392.1"/>
    <property type="molecule type" value="Genomic_DNA"/>
</dbReference>
<evidence type="ECO:0000313" key="3">
    <source>
        <dbReference type="EMBL" id="PVV04392.1"/>
    </source>
</evidence>
<keyword evidence="1" id="KW-1133">Transmembrane helix</keyword>
<evidence type="ECO:0000256" key="1">
    <source>
        <dbReference type="SAM" id="Phobius"/>
    </source>
</evidence>
<dbReference type="Pfam" id="PF12271">
    <property type="entry name" value="Chs7"/>
    <property type="match status" value="1"/>
</dbReference>
<evidence type="ECO:0000313" key="2">
    <source>
        <dbReference type="EMBL" id="PVV04387.1"/>
    </source>
</evidence>
<dbReference type="GO" id="GO:0006457">
    <property type="term" value="P:protein folding"/>
    <property type="evidence" value="ECO:0007669"/>
    <property type="project" value="TreeGrafter"/>
</dbReference>
<feature type="transmembrane region" description="Helical" evidence="1">
    <location>
        <begin position="185"/>
        <end position="209"/>
    </location>
</feature>
<feature type="transmembrane region" description="Helical" evidence="1">
    <location>
        <begin position="47"/>
        <end position="67"/>
    </location>
</feature>
<organism evidence="3 4">
    <name type="scientific">Smittium megazygosporum</name>
    <dbReference type="NCBI Taxonomy" id="133381"/>
    <lineage>
        <taxon>Eukaryota</taxon>
        <taxon>Fungi</taxon>
        <taxon>Fungi incertae sedis</taxon>
        <taxon>Zoopagomycota</taxon>
        <taxon>Kickxellomycotina</taxon>
        <taxon>Harpellomycetes</taxon>
        <taxon>Harpellales</taxon>
        <taxon>Legeriomycetaceae</taxon>
        <taxon>Smittium</taxon>
    </lineage>
</organism>
<proteinExistence type="predicted"/>
<gene>
    <name evidence="2" type="ORF">BB560_001117</name>
    <name evidence="3" type="ORF">BB560_001118</name>
</gene>
<dbReference type="PANTHER" id="PTHR35329:SF1">
    <property type="entry name" value="CHITIN SYNTHASE EXPORT CHAPERONE"/>
    <property type="match status" value="1"/>
</dbReference>
<evidence type="ECO:0000313" key="4">
    <source>
        <dbReference type="Proteomes" id="UP000245609"/>
    </source>
</evidence>
<dbReference type="PANTHER" id="PTHR35329">
    <property type="entry name" value="CHITIN SYNTHASE EXPORT CHAPERONE"/>
    <property type="match status" value="1"/>
</dbReference>
<dbReference type="OrthoDB" id="5582162at2759"/>
<keyword evidence="4" id="KW-1185">Reference proteome</keyword>
<accession>A0A2T9ZIH5</accession>
<keyword evidence="1" id="KW-0812">Transmembrane</keyword>
<feature type="transmembrane region" description="Helical" evidence="1">
    <location>
        <begin position="108"/>
        <end position="129"/>
    </location>
</feature>
<feature type="transmembrane region" description="Helical" evidence="1">
    <location>
        <begin position="253"/>
        <end position="271"/>
    </location>
</feature>
<dbReference type="AlphaFoldDB" id="A0A2T9ZIH5"/>
<name>A0A2T9ZIH5_9FUNG</name>
<sequence length="288" mass="32059">MTLIDEGTIKGFCKNSSDVFCRLFPQLPKQSCVLKRYNTDSVPITDIGTLVVSSFSILIIVLIAVRSFRKKAAVGRKEIFLSLISMIPSIALTLTIDSFTFNSNITRWLSIAAVATRVMFTWALLYFGFVGFQMIPDGSSLSIFLMILSMVLFTVSSGLLSFLVSRPSLVSRGEYGNNDAELVSLFVFGVILPYAFVILYTLTQAIIVFKYLAVRKPLLWLVIIILSSAGILVCNNFISQTICRGTSGSIDGSMFYLCFQLLAAFSVYQFWNSITEDETDDFAGMYKF</sequence>
<dbReference type="GO" id="GO:0051082">
    <property type="term" value="F:unfolded protein binding"/>
    <property type="evidence" value="ECO:0007669"/>
    <property type="project" value="TreeGrafter"/>
</dbReference>
<feature type="transmembrane region" description="Helical" evidence="1">
    <location>
        <begin position="79"/>
        <end position="96"/>
    </location>
</feature>
<keyword evidence="1" id="KW-0472">Membrane</keyword>